<dbReference type="AlphaFoldDB" id="A0A6A4SG91"/>
<dbReference type="Proteomes" id="UP000438429">
    <property type="component" value="Unassembled WGS sequence"/>
</dbReference>
<comment type="caution">
    <text evidence="1">The sequence shown here is derived from an EMBL/GenBank/DDBJ whole genome shotgun (WGS) entry which is preliminary data.</text>
</comment>
<dbReference type="EMBL" id="VEVO01000015">
    <property type="protein sequence ID" value="KAF0030900.1"/>
    <property type="molecule type" value="Genomic_DNA"/>
</dbReference>
<gene>
    <name evidence="1" type="ORF">F2P81_017631</name>
</gene>
<organism evidence="1 2">
    <name type="scientific">Scophthalmus maximus</name>
    <name type="common">Turbot</name>
    <name type="synonym">Psetta maxima</name>
    <dbReference type="NCBI Taxonomy" id="52904"/>
    <lineage>
        <taxon>Eukaryota</taxon>
        <taxon>Metazoa</taxon>
        <taxon>Chordata</taxon>
        <taxon>Craniata</taxon>
        <taxon>Vertebrata</taxon>
        <taxon>Euteleostomi</taxon>
        <taxon>Actinopterygii</taxon>
        <taxon>Neopterygii</taxon>
        <taxon>Teleostei</taxon>
        <taxon>Neoteleostei</taxon>
        <taxon>Acanthomorphata</taxon>
        <taxon>Carangaria</taxon>
        <taxon>Pleuronectiformes</taxon>
        <taxon>Pleuronectoidei</taxon>
        <taxon>Scophthalmidae</taxon>
        <taxon>Scophthalmus</taxon>
    </lineage>
</organism>
<evidence type="ECO:0000313" key="2">
    <source>
        <dbReference type="Proteomes" id="UP000438429"/>
    </source>
</evidence>
<proteinExistence type="predicted"/>
<protein>
    <submittedName>
        <fullName evidence="1">Uncharacterized protein</fullName>
    </submittedName>
</protein>
<sequence length="74" mass="8649">MKPRGQSPPLIYLEKRWKLDRSFDSNARPRRVHSGRGITCRKGPAAEKCRMLNLLPWVRINRPHMFPQPCVPSL</sequence>
<accession>A0A6A4SG91</accession>
<name>A0A6A4SG91_SCOMX</name>
<reference evidence="1 2" key="1">
    <citation type="submission" date="2019-06" db="EMBL/GenBank/DDBJ databases">
        <title>Draft genomes of female and male turbot (Scophthalmus maximus).</title>
        <authorList>
            <person name="Xu H."/>
            <person name="Xu X.-W."/>
            <person name="Shao C."/>
            <person name="Chen S."/>
        </authorList>
    </citation>
    <scope>NUCLEOTIDE SEQUENCE [LARGE SCALE GENOMIC DNA]</scope>
    <source>
        <strain evidence="1">Ysfricsl-2016a</strain>
        <tissue evidence="1">Blood</tissue>
    </source>
</reference>
<evidence type="ECO:0000313" key="1">
    <source>
        <dbReference type="EMBL" id="KAF0030900.1"/>
    </source>
</evidence>